<dbReference type="Gene3D" id="2.60.120.740">
    <property type="match status" value="1"/>
</dbReference>
<keyword evidence="2" id="KW-0732">Signal</keyword>
<feature type="chain" id="PRO_5029588073" description="SUEL-type lectin domain-containing protein" evidence="2">
    <location>
        <begin position="27"/>
        <end position="489"/>
    </location>
</feature>
<evidence type="ECO:0000313" key="4">
    <source>
        <dbReference type="Proteomes" id="UP000593567"/>
    </source>
</evidence>
<feature type="region of interest" description="Disordered" evidence="1">
    <location>
        <begin position="383"/>
        <end position="406"/>
    </location>
</feature>
<organism evidence="3 4">
    <name type="scientific">Bugula neritina</name>
    <name type="common">Brown bryozoan</name>
    <name type="synonym">Sertularia neritina</name>
    <dbReference type="NCBI Taxonomy" id="10212"/>
    <lineage>
        <taxon>Eukaryota</taxon>
        <taxon>Metazoa</taxon>
        <taxon>Spiralia</taxon>
        <taxon>Lophotrochozoa</taxon>
        <taxon>Bryozoa</taxon>
        <taxon>Gymnolaemata</taxon>
        <taxon>Cheilostomatida</taxon>
        <taxon>Flustrina</taxon>
        <taxon>Buguloidea</taxon>
        <taxon>Bugulidae</taxon>
        <taxon>Bugula</taxon>
    </lineage>
</organism>
<evidence type="ECO:0000256" key="1">
    <source>
        <dbReference type="SAM" id="MobiDB-lite"/>
    </source>
</evidence>
<feature type="signal peptide" evidence="2">
    <location>
        <begin position="1"/>
        <end position="26"/>
    </location>
</feature>
<evidence type="ECO:0000256" key="2">
    <source>
        <dbReference type="SAM" id="SignalP"/>
    </source>
</evidence>
<dbReference type="EMBL" id="VXIV02001688">
    <property type="protein sequence ID" value="KAF6030593.1"/>
    <property type="molecule type" value="Genomic_DNA"/>
</dbReference>
<keyword evidence="4" id="KW-1185">Reference proteome</keyword>
<dbReference type="Proteomes" id="UP000593567">
    <property type="component" value="Unassembled WGS sequence"/>
</dbReference>
<gene>
    <name evidence="3" type="ORF">EB796_011099</name>
</gene>
<evidence type="ECO:0000313" key="3">
    <source>
        <dbReference type="EMBL" id="KAF6030593.1"/>
    </source>
</evidence>
<sequence>MDTASLQQHLFLLLYFMVLKIPSATGVSRRVEMNSALHLECRMNQFIKINKVILGRKQPSCSYILSAKHNDYRRVITECSGLQSCSNIVLKHSTEIPCADTGLHTSHYMDVDYTCVADYAMVSMCHDTVGAVALFEGYIASPGYPSQPTLSASKGAGNTSSVPEVVCSCQISSLSPSARLQLLLIEMPSSKWVRLADGNSTRYLCHNRTQESCMNDLYVTYYPTVNITYKPLHIYNSKFLLQYSTVGQRSRARVVCSMIWNIPVSSPTLKSHPTSPGNTDEVPESVVYVMEAVHRSRGLEWCWIRHKEGTFPPFETYVRNKTAMCSDEYDTIRVNSSQYSHVYDETFSTHLPSDKYTRQLYSVRGSEASGIYESIEHLDRQSRFSEMKKSGSMPNKPPPPIPRNASNKLPVASAVAVDTGFSHNCSSLSASLDSMPAIDMDFSDLLRETKEKFTTQMCKETPGVTYDVPVNEVEYMIPAQLVNSQYTSS</sequence>
<name>A0A7J7JXD0_BUGNE</name>
<reference evidence="3" key="1">
    <citation type="submission" date="2020-06" db="EMBL/GenBank/DDBJ databases">
        <title>Draft genome of Bugula neritina, a colonial animal packing powerful symbionts and potential medicines.</title>
        <authorList>
            <person name="Rayko M."/>
        </authorList>
    </citation>
    <scope>NUCLEOTIDE SEQUENCE [LARGE SCALE GENOMIC DNA]</scope>
    <source>
        <strain evidence="3">Kwan_BN1</strain>
    </source>
</reference>
<evidence type="ECO:0008006" key="5">
    <source>
        <dbReference type="Google" id="ProtNLM"/>
    </source>
</evidence>
<dbReference type="AlphaFoldDB" id="A0A7J7JXD0"/>
<dbReference type="CDD" id="cd22823">
    <property type="entry name" value="Gal_Rha_Lectin"/>
    <property type="match status" value="1"/>
</dbReference>
<dbReference type="InterPro" id="IPR043159">
    <property type="entry name" value="Lectin_gal-bd_sf"/>
</dbReference>
<accession>A0A7J7JXD0</accession>
<proteinExistence type="predicted"/>
<protein>
    <recommendedName>
        <fullName evidence="5">SUEL-type lectin domain-containing protein</fullName>
    </recommendedName>
</protein>
<comment type="caution">
    <text evidence="3">The sequence shown here is derived from an EMBL/GenBank/DDBJ whole genome shotgun (WGS) entry which is preliminary data.</text>
</comment>